<reference evidence="5" key="2">
    <citation type="submission" date="2017-02" db="EMBL/GenBank/DDBJ databases">
        <title>Sunflower complete genome.</title>
        <authorList>
            <person name="Langlade N."/>
            <person name="Munos S."/>
        </authorList>
    </citation>
    <scope>NUCLEOTIDE SEQUENCE [LARGE SCALE GENOMIC DNA]</scope>
    <source>
        <tissue evidence="5">Leaves</tissue>
    </source>
</reference>
<sequence>MVADMIYVRVYEGRMDLLRAVIIGVEGTPYNDGLFFFDVCFPKNYPNEPPVCIHISPFFIIWFDIINSVDTVKNQCILSHLCGKKVS</sequence>
<dbReference type="PANTHER" id="PTHR46116">
    <property type="entry name" value="(E3-INDEPENDENT) E2 UBIQUITIN-CONJUGATING ENZYME"/>
    <property type="match status" value="1"/>
</dbReference>
<protein>
    <submittedName>
        <fullName evidence="5">Putative ubiquitin-conjugating enzyme/RWD-like protein</fullName>
    </submittedName>
    <submittedName>
        <fullName evidence="4">Ubiquitin-conjugating enzyme E2, ubiquitin-conjugating enzyme/RWD</fullName>
    </submittedName>
</protein>
<dbReference type="InParanoid" id="A0A251SSR4"/>
<keyword evidence="2" id="KW-0833">Ubl conjugation pathway</keyword>
<dbReference type="SUPFAM" id="SSF54495">
    <property type="entry name" value="UBC-like"/>
    <property type="match status" value="1"/>
</dbReference>
<dbReference type="EMBL" id="MNCJ02000328">
    <property type="protein sequence ID" value="KAF5773813.1"/>
    <property type="molecule type" value="Genomic_DNA"/>
</dbReference>
<dbReference type="Pfam" id="PF00179">
    <property type="entry name" value="UQ_con"/>
    <property type="match status" value="1"/>
</dbReference>
<dbReference type="Gene3D" id="3.10.110.10">
    <property type="entry name" value="Ubiquitin Conjugating Enzyme"/>
    <property type="match status" value="1"/>
</dbReference>
<organism evidence="5 6">
    <name type="scientific">Helianthus annuus</name>
    <name type="common">Common sunflower</name>
    <dbReference type="NCBI Taxonomy" id="4232"/>
    <lineage>
        <taxon>Eukaryota</taxon>
        <taxon>Viridiplantae</taxon>
        <taxon>Streptophyta</taxon>
        <taxon>Embryophyta</taxon>
        <taxon>Tracheophyta</taxon>
        <taxon>Spermatophyta</taxon>
        <taxon>Magnoliopsida</taxon>
        <taxon>eudicotyledons</taxon>
        <taxon>Gunneridae</taxon>
        <taxon>Pentapetalae</taxon>
        <taxon>asterids</taxon>
        <taxon>campanulids</taxon>
        <taxon>Asterales</taxon>
        <taxon>Asteraceae</taxon>
        <taxon>Asteroideae</taxon>
        <taxon>Heliantheae alliance</taxon>
        <taxon>Heliantheae</taxon>
        <taxon>Helianthus</taxon>
    </lineage>
</organism>
<evidence type="ECO:0000256" key="2">
    <source>
        <dbReference type="ARBA" id="ARBA00022786"/>
    </source>
</evidence>
<accession>A0A251SSR4</accession>
<evidence type="ECO:0000313" key="4">
    <source>
        <dbReference type="EMBL" id="KAF5773813.1"/>
    </source>
</evidence>
<keyword evidence="1" id="KW-0808">Transferase</keyword>
<reference evidence="4" key="3">
    <citation type="submission" date="2020-06" db="EMBL/GenBank/DDBJ databases">
        <title>Helianthus annuus Genome sequencing and assembly Release 2.</title>
        <authorList>
            <person name="Gouzy J."/>
            <person name="Langlade N."/>
            <person name="Munos S."/>
        </authorList>
    </citation>
    <scope>NUCLEOTIDE SEQUENCE</scope>
    <source>
        <tissue evidence="4">Leaves</tissue>
    </source>
</reference>
<gene>
    <name evidence="5" type="ORF">HannXRQ_Chr13g0407011</name>
    <name evidence="4" type="ORF">HanXRQr2_Chr13g0592871</name>
</gene>
<dbReference type="InterPro" id="IPR000608">
    <property type="entry name" value="UBC"/>
</dbReference>
<dbReference type="GO" id="GO:0016740">
    <property type="term" value="F:transferase activity"/>
    <property type="evidence" value="ECO:0007669"/>
    <property type="project" value="UniProtKB-KW"/>
</dbReference>
<keyword evidence="6" id="KW-1185">Reference proteome</keyword>
<evidence type="ECO:0000259" key="3">
    <source>
        <dbReference type="PROSITE" id="PS50127"/>
    </source>
</evidence>
<dbReference type="Gramene" id="mRNA:HanXRQr2_Chr13g0592871">
    <property type="protein sequence ID" value="mRNA:HanXRQr2_Chr13g0592871"/>
    <property type="gene ID" value="HanXRQr2_Chr13g0592871"/>
</dbReference>
<evidence type="ECO:0000256" key="1">
    <source>
        <dbReference type="ARBA" id="ARBA00022679"/>
    </source>
</evidence>
<dbReference type="STRING" id="4232.A0A251SSR4"/>
<evidence type="ECO:0000313" key="5">
    <source>
        <dbReference type="EMBL" id="OTG01895.1"/>
    </source>
</evidence>
<evidence type="ECO:0000313" key="6">
    <source>
        <dbReference type="Proteomes" id="UP000215914"/>
    </source>
</evidence>
<dbReference type="AlphaFoldDB" id="A0A251SSR4"/>
<dbReference type="EMBL" id="CM007902">
    <property type="protein sequence ID" value="OTG01895.1"/>
    <property type="molecule type" value="Genomic_DNA"/>
</dbReference>
<name>A0A251SSR4_HELAN</name>
<dbReference type="Proteomes" id="UP000215914">
    <property type="component" value="Chromosome 13"/>
</dbReference>
<feature type="domain" description="UBC core" evidence="3">
    <location>
        <begin position="1"/>
        <end position="87"/>
    </location>
</feature>
<dbReference type="PROSITE" id="PS50127">
    <property type="entry name" value="UBC_2"/>
    <property type="match status" value="1"/>
</dbReference>
<reference evidence="4 6" key="1">
    <citation type="journal article" date="2017" name="Nature">
        <title>The sunflower genome provides insights into oil metabolism, flowering and Asterid evolution.</title>
        <authorList>
            <person name="Badouin H."/>
            <person name="Gouzy J."/>
            <person name="Grassa C.J."/>
            <person name="Murat F."/>
            <person name="Staton S.E."/>
            <person name="Cottret L."/>
            <person name="Lelandais-Briere C."/>
            <person name="Owens G.L."/>
            <person name="Carrere S."/>
            <person name="Mayjonade B."/>
            <person name="Legrand L."/>
            <person name="Gill N."/>
            <person name="Kane N.C."/>
            <person name="Bowers J.E."/>
            <person name="Hubner S."/>
            <person name="Bellec A."/>
            <person name="Berard A."/>
            <person name="Berges H."/>
            <person name="Blanchet N."/>
            <person name="Boniface M.C."/>
            <person name="Brunel D."/>
            <person name="Catrice O."/>
            <person name="Chaidir N."/>
            <person name="Claudel C."/>
            <person name="Donnadieu C."/>
            <person name="Faraut T."/>
            <person name="Fievet G."/>
            <person name="Helmstetter N."/>
            <person name="King M."/>
            <person name="Knapp S.J."/>
            <person name="Lai Z."/>
            <person name="Le Paslier M.C."/>
            <person name="Lippi Y."/>
            <person name="Lorenzon L."/>
            <person name="Mandel J.R."/>
            <person name="Marage G."/>
            <person name="Marchand G."/>
            <person name="Marquand E."/>
            <person name="Bret-Mestries E."/>
            <person name="Morien E."/>
            <person name="Nambeesan S."/>
            <person name="Nguyen T."/>
            <person name="Pegot-Espagnet P."/>
            <person name="Pouilly N."/>
            <person name="Raftis F."/>
            <person name="Sallet E."/>
            <person name="Schiex T."/>
            <person name="Thomas J."/>
            <person name="Vandecasteele C."/>
            <person name="Vares D."/>
            <person name="Vear F."/>
            <person name="Vautrin S."/>
            <person name="Crespi M."/>
            <person name="Mangin B."/>
            <person name="Burke J.M."/>
            <person name="Salse J."/>
            <person name="Munos S."/>
            <person name="Vincourt P."/>
            <person name="Rieseberg L.H."/>
            <person name="Langlade N.B."/>
        </authorList>
    </citation>
    <scope>NUCLEOTIDE SEQUENCE [LARGE SCALE GENOMIC DNA]</scope>
    <source>
        <strain evidence="6">cv. SF193</strain>
        <tissue evidence="4">Leaves</tissue>
    </source>
</reference>
<dbReference type="InterPro" id="IPR016135">
    <property type="entry name" value="UBQ-conjugating_enzyme/RWD"/>
</dbReference>
<proteinExistence type="predicted"/>
<dbReference type="PANTHER" id="PTHR46116:SF41">
    <property type="entry name" value="UBIQUITIN-CONJUGATING ENZYME E2 25-RELATED"/>
    <property type="match status" value="1"/>
</dbReference>